<dbReference type="EMBL" id="WNDX01000032">
    <property type="protein sequence ID" value="KAF1045323.1"/>
    <property type="molecule type" value="Genomic_DNA"/>
</dbReference>
<evidence type="ECO:0000259" key="2">
    <source>
        <dbReference type="Pfam" id="PF12792"/>
    </source>
</evidence>
<gene>
    <name evidence="3" type="ORF">GAK35_01421</name>
</gene>
<evidence type="ECO:0000256" key="1">
    <source>
        <dbReference type="SAM" id="SignalP"/>
    </source>
</evidence>
<keyword evidence="1" id="KW-0732">Signal</keyword>
<proteinExistence type="predicted"/>
<dbReference type="InterPro" id="IPR024744">
    <property type="entry name" value="CSS-motif_dom"/>
</dbReference>
<evidence type="ECO:0000313" key="4">
    <source>
        <dbReference type="Proteomes" id="UP000462435"/>
    </source>
</evidence>
<organism evidence="3 4">
    <name type="scientific">Herbaspirillum frisingense</name>
    <dbReference type="NCBI Taxonomy" id="92645"/>
    <lineage>
        <taxon>Bacteria</taxon>
        <taxon>Pseudomonadati</taxon>
        <taxon>Pseudomonadota</taxon>
        <taxon>Betaproteobacteria</taxon>
        <taxon>Burkholderiales</taxon>
        <taxon>Oxalobacteraceae</taxon>
        <taxon>Herbaspirillum</taxon>
    </lineage>
</organism>
<feature type="domain" description="Putative cyclic diguanylate phosphodiesterase CSS motif-containing" evidence="2">
    <location>
        <begin position="23"/>
        <end position="120"/>
    </location>
</feature>
<evidence type="ECO:0000313" key="3">
    <source>
        <dbReference type="EMBL" id="KAF1045323.1"/>
    </source>
</evidence>
<sequence length="130" mass="14392">MLGAIAPISLMAWLSWHTAMASEKEHLQALADNVLDRTNLAIFEAAEALKSLTPLHIESCSRDHIALMPLMIVNTPALQEIGYFNNRMRKCTSWGPVEQAIPRDVPDFSMWDGVGITTMMLPLISGAIRC</sequence>
<name>A0A7V8FY45_9BURK</name>
<reference evidence="4" key="1">
    <citation type="journal article" date="2020" name="MBio">
        <title>Horizontal gene transfer to a defensive symbiont with a reduced genome amongst a multipartite beetle microbiome.</title>
        <authorList>
            <person name="Waterworth S.C."/>
            <person name="Florez L.V."/>
            <person name="Rees E.R."/>
            <person name="Hertweck C."/>
            <person name="Kaltenpoth M."/>
            <person name="Kwan J.C."/>
        </authorList>
    </citation>
    <scope>NUCLEOTIDE SEQUENCE [LARGE SCALE GENOMIC DNA]</scope>
</reference>
<dbReference type="Pfam" id="PF12792">
    <property type="entry name" value="CSS-motif"/>
    <property type="match status" value="1"/>
</dbReference>
<accession>A0A7V8FY45</accession>
<comment type="caution">
    <text evidence="3">The sequence shown here is derived from an EMBL/GenBank/DDBJ whole genome shotgun (WGS) entry which is preliminary data.</text>
</comment>
<protein>
    <recommendedName>
        <fullName evidence="2">Putative cyclic diguanylate phosphodiesterase CSS motif-containing domain-containing protein</fullName>
    </recommendedName>
</protein>
<dbReference type="AlphaFoldDB" id="A0A7V8FY45"/>
<feature type="signal peptide" evidence="1">
    <location>
        <begin position="1"/>
        <end position="21"/>
    </location>
</feature>
<feature type="chain" id="PRO_5030836403" description="Putative cyclic diguanylate phosphodiesterase CSS motif-containing domain-containing protein" evidence="1">
    <location>
        <begin position="22"/>
        <end position="130"/>
    </location>
</feature>
<dbReference type="Proteomes" id="UP000462435">
    <property type="component" value="Unassembled WGS sequence"/>
</dbReference>